<evidence type="ECO:0000259" key="19">
    <source>
        <dbReference type="Pfam" id="PF02932"/>
    </source>
</evidence>
<evidence type="ECO:0000256" key="14">
    <source>
        <dbReference type="ARBA" id="ARBA00023286"/>
    </source>
</evidence>
<dbReference type="Pfam" id="PF02932">
    <property type="entry name" value="Neur_chan_memb"/>
    <property type="match status" value="1"/>
</dbReference>
<feature type="region of interest" description="Disordered" evidence="17">
    <location>
        <begin position="225"/>
        <end position="248"/>
    </location>
</feature>
<dbReference type="GO" id="GO:0098655">
    <property type="term" value="P:monoatomic cation transmembrane transport"/>
    <property type="evidence" value="ECO:0007669"/>
    <property type="project" value="UniProtKB-ARBA"/>
</dbReference>
<dbReference type="Gene3D" id="1.20.58.390">
    <property type="entry name" value="Neurotransmitter-gated ion-channel transmembrane domain"/>
    <property type="match status" value="2"/>
</dbReference>
<dbReference type="STRING" id="947166.A0A1D1UN23"/>
<dbReference type="Proteomes" id="UP000186922">
    <property type="component" value="Unassembled WGS sequence"/>
</dbReference>
<keyword evidence="8" id="KW-0406">Ion transport</keyword>
<comment type="similarity">
    <text evidence="1">Belongs to the ligand-gated ion channel (TC 1.A.9) family. Acetylcholine receptor (TC 1.A.9.1) subfamily.</text>
</comment>
<evidence type="ECO:0000256" key="8">
    <source>
        <dbReference type="ARBA" id="ARBA00023065"/>
    </source>
</evidence>
<sequence>MGYTRGFCNEEPAGVFIRNIRGYYLQVGHSTEDPFLHGELDDPLYSDFLPDGLRVLLAIGQWRKSHSLYFHSSITHRIHLASCRGMSSCCSQRITFTNGFAHFLQDFLLFGNVDISQIIPPTSLTVPLMGRYLLFTLVMTTMSIALTIVIINVHFRNPSTHRMGPWIRKVFLQWLPKLLLMERPKQAQHRLSGESTSSRSGPNGAVNQRDREMVRDRSARNLYSLQSEPQNVAGGTPSRSREKSLMENPEVQNAVRGINFIVEHVRDQHIFGNTVRDWKYVAMVLDRLFLWIFAAVCLIGTGKIVLDAPPLYETDEPIPRECKPPEITDAWICLFKGANDEDYS</sequence>
<keyword evidence="3" id="KW-1003">Cell membrane</keyword>
<dbReference type="FunFam" id="1.20.58.390:FF:000022">
    <property type="entry name" value="Nicotinic acetylcholine receptor subunit alpha4"/>
    <property type="match status" value="1"/>
</dbReference>
<keyword evidence="12" id="KW-0325">Glycoprotein</keyword>
<keyword evidence="15" id="KW-0407">Ion channel</keyword>
<gene>
    <name evidence="20" type="primary">RvY_02440</name>
    <name evidence="20" type="synonym">RvY_02440.2</name>
    <name evidence="20" type="ORF">RvY_02440-2</name>
</gene>
<evidence type="ECO:0000256" key="9">
    <source>
        <dbReference type="ARBA" id="ARBA00023136"/>
    </source>
</evidence>
<feature type="transmembrane region" description="Helical" evidence="18">
    <location>
        <begin position="288"/>
        <end position="306"/>
    </location>
</feature>
<evidence type="ECO:0000313" key="20">
    <source>
        <dbReference type="EMBL" id="GAU89950.1"/>
    </source>
</evidence>
<keyword evidence="11" id="KW-0675">Receptor</keyword>
<keyword evidence="21" id="KW-1185">Reference proteome</keyword>
<feature type="transmembrane region" description="Helical" evidence="18">
    <location>
        <begin position="132"/>
        <end position="153"/>
    </location>
</feature>
<proteinExistence type="inferred from homology"/>
<keyword evidence="5" id="KW-0732">Signal</keyword>
<name>A0A1D1UN23_RAMVA</name>
<dbReference type="InterPro" id="IPR038050">
    <property type="entry name" value="Neuro_actylchol_rec"/>
</dbReference>
<evidence type="ECO:0000256" key="10">
    <source>
        <dbReference type="ARBA" id="ARBA00023157"/>
    </source>
</evidence>
<dbReference type="OrthoDB" id="5975154at2759"/>
<keyword evidence="13" id="KW-0628">Postsynaptic cell membrane</keyword>
<evidence type="ECO:0000256" key="11">
    <source>
        <dbReference type="ARBA" id="ARBA00023170"/>
    </source>
</evidence>
<keyword evidence="6 18" id="KW-1133">Transmembrane helix</keyword>
<keyword evidence="10" id="KW-1015">Disulfide bond</keyword>
<keyword evidence="4 18" id="KW-0812">Transmembrane</keyword>
<evidence type="ECO:0000256" key="13">
    <source>
        <dbReference type="ARBA" id="ARBA00023257"/>
    </source>
</evidence>
<evidence type="ECO:0000256" key="7">
    <source>
        <dbReference type="ARBA" id="ARBA00023018"/>
    </source>
</evidence>
<evidence type="ECO:0000256" key="4">
    <source>
        <dbReference type="ARBA" id="ARBA00022692"/>
    </source>
</evidence>
<dbReference type="EMBL" id="BDGG01000001">
    <property type="protein sequence ID" value="GAU89950.1"/>
    <property type="molecule type" value="Genomic_DNA"/>
</dbReference>
<evidence type="ECO:0000256" key="17">
    <source>
        <dbReference type="SAM" id="MobiDB-lite"/>
    </source>
</evidence>
<keyword evidence="7" id="KW-0770">Synapse</keyword>
<comment type="subcellular location">
    <subcellularLocation>
        <location evidence="16">Postsynaptic cell membrane</location>
        <topology evidence="16">Multi-pass membrane protein</topology>
    </subcellularLocation>
</comment>
<evidence type="ECO:0000256" key="3">
    <source>
        <dbReference type="ARBA" id="ARBA00022475"/>
    </source>
</evidence>
<feature type="domain" description="Neurotransmitter-gated ion-channel transmembrane" evidence="19">
    <location>
        <begin position="115"/>
        <end position="301"/>
    </location>
</feature>
<keyword evidence="9 18" id="KW-0472">Membrane</keyword>
<dbReference type="SUPFAM" id="SSF90112">
    <property type="entry name" value="Neurotransmitter-gated ion-channel transmembrane pore"/>
    <property type="match status" value="1"/>
</dbReference>
<reference evidence="20 21" key="1">
    <citation type="journal article" date="2016" name="Nat. Commun.">
        <title>Extremotolerant tardigrade genome and improved radiotolerance of human cultured cells by tardigrade-unique protein.</title>
        <authorList>
            <person name="Hashimoto T."/>
            <person name="Horikawa D.D."/>
            <person name="Saito Y."/>
            <person name="Kuwahara H."/>
            <person name="Kozuka-Hata H."/>
            <person name="Shin-I T."/>
            <person name="Minakuchi Y."/>
            <person name="Ohishi K."/>
            <person name="Motoyama A."/>
            <person name="Aizu T."/>
            <person name="Enomoto A."/>
            <person name="Kondo K."/>
            <person name="Tanaka S."/>
            <person name="Hara Y."/>
            <person name="Koshikawa S."/>
            <person name="Sagara H."/>
            <person name="Miura T."/>
            <person name="Yokobori S."/>
            <person name="Miyagawa K."/>
            <person name="Suzuki Y."/>
            <person name="Kubo T."/>
            <person name="Oyama M."/>
            <person name="Kohara Y."/>
            <person name="Fujiyama A."/>
            <person name="Arakawa K."/>
            <person name="Katayama T."/>
            <person name="Toyoda A."/>
            <person name="Kunieda T."/>
        </authorList>
    </citation>
    <scope>NUCLEOTIDE SEQUENCE [LARGE SCALE GENOMIC DNA]</scope>
    <source>
        <strain evidence="20 21">YOKOZUNA-1</strain>
    </source>
</reference>
<evidence type="ECO:0000256" key="1">
    <source>
        <dbReference type="ARBA" id="ARBA00009237"/>
    </source>
</evidence>
<protein>
    <recommendedName>
        <fullName evidence="19">Neurotransmitter-gated ion-channel transmembrane domain-containing protein</fullName>
    </recommendedName>
</protein>
<evidence type="ECO:0000256" key="5">
    <source>
        <dbReference type="ARBA" id="ARBA00022729"/>
    </source>
</evidence>
<evidence type="ECO:0000256" key="6">
    <source>
        <dbReference type="ARBA" id="ARBA00022989"/>
    </source>
</evidence>
<evidence type="ECO:0000256" key="16">
    <source>
        <dbReference type="ARBA" id="ARBA00034104"/>
    </source>
</evidence>
<accession>A0A1D1UN23</accession>
<evidence type="ECO:0000313" key="21">
    <source>
        <dbReference type="Proteomes" id="UP000186922"/>
    </source>
</evidence>
<dbReference type="AlphaFoldDB" id="A0A1D1UN23"/>
<evidence type="ECO:0000256" key="15">
    <source>
        <dbReference type="ARBA" id="ARBA00023303"/>
    </source>
</evidence>
<evidence type="ECO:0000256" key="18">
    <source>
        <dbReference type="SAM" id="Phobius"/>
    </source>
</evidence>
<evidence type="ECO:0000256" key="12">
    <source>
        <dbReference type="ARBA" id="ARBA00023180"/>
    </source>
</evidence>
<dbReference type="GO" id="GO:0045211">
    <property type="term" value="C:postsynaptic membrane"/>
    <property type="evidence" value="ECO:0007669"/>
    <property type="project" value="UniProtKB-SubCell"/>
</dbReference>
<dbReference type="InterPro" id="IPR006029">
    <property type="entry name" value="Neurotrans-gated_channel_TM"/>
</dbReference>
<evidence type="ECO:0000256" key="2">
    <source>
        <dbReference type="ARBA" id="ARBA00022448"/>
    </source>
</evidence>
<dbReference type="InterPro" id="IPR036719">
    <property type="entry name" value="Neuro-gated_channel_TM_sf"/>
</dbReference>
<keyword evidence="14" id="KW-1071">Ligand-gated ion channel</keyword>
<keyword evidence="2" id="KW-0813">Transport</keyword>
<organism evidence="20 21">
    <name type="scientific">Ramazzottius varieornatus</name>
    <name type="common">Water bear</name>
    <name type="synonym">Tardigrade</name>
    <dbReference type="NCBI Taxonomy" id="947166"/>
    <lineage>
        <taxon>Eukaryota</taxon>
        <taxon>Metazoa</taxon>
        <taxon>Ecdysozoa</taxon>
        <taxon>Tardigrada</taxon>
        <taxon>Eutardigrada</taxon>
        <taxon>Parachela</taxon>
        <taxon>Hypsibioidea</taxon>
        <taxon>Ramazzottiidae</taxon>
        <taxon>Ramazzottius</taxon>
    </lineage>
</organism>
<feature type="region of interest" description="Disordered" evidence="17">
    <location>
        <begin position="189"/>
        <end position="211"/>
    </location>
</feature>
<comment type="caution">
    <text evidence="20">The sequence shown here is derived from an EMBL/GenBank/DDBJ whole genome shotgun (WGS) entry which is preliminary data.</text>
</comment>
<dbReference type="GO" id="GO:0007271">
    <property type="term" value="P:synaptic transmission, cholinergic"/>
    <property type="evidence" value="ECO:0007669"/>
    <property type="project" value="UniProtKB-ARBA"/>
</dbReference>